<organism evidence="3 4">
    <name type="scientific">Dehalococcoides mccartyi</name>
    <dbReference type="NCBI Taxonomy" id="61435"/>
    <lineage>
        <taxon>Bacteria</taxon>
        <taxon>Bacillati</taxon>
        <taxon>Chloroflexota</taxon>
        <taxon>Dehalococcoidia</taxon>
        <taxon>Dehalococcoidales</taxon>
        <taxon>Dehalococcoidaceae</taxon>
        <taxon>Dehalococcoides</taxon>
    </lineage>
</organism>
<dbReference type="Gene3D" id="1.25.10.10">
    <property type="entry name" value="Leucine-rich Repeat Variant"/>
    <property type="match status" value="2"/>
</dbReference>
<dbReference type="GeneID" id="3230175"/>
<accession>A0A0V8M4G9</accession>
<proteinExistence type="predicted"/>
<evidence type="ECO:0000313" key="2">
    <source>
        <dbReference type="EMBL" id="BAZ97039.1"/>
    </source>
</evidence>
<dbReference type="InterPro" id="IPR021133">
    <property type="entry name" value="HEAT_type_2"/>
</dbReference>
<dbReference type="GO" id="GO:0016829">
    <property type="term" value="F:lyase activity"/>
    <property type="evidence" value="ECO:0007669"/>
    <property type="project" value="UniProtKB-KW"/>
</dbReference>
<sequence length="316" mass="34823">MSQENTEITEIFDRLADESTGLKHTDLALLSDLNSQEIAAFKDFWIRLSPERRLDIVSRLGELAEDDVSLDFESIFLRTMHDPNPEVRAKSIDGLWECNRPSLIDQLLSLANEDPSIEVRIAATATLGRYSLMGEFGQLPEKTSQLLQTSLLAIFQNTELPLELRRRALESVSPFGQPQVTMAISQAYNCPEHLLRIGAVYSMGQNAGSQWESVITSELNSDNNDLRYEAAVAAGELGMESFVPKLISLIEDSDMEVQLASIQALAKIGGKNAKKGLTESLEHTTSQAVREMITTALADIEAEESASGLPAIKPEE</sequence>
<evidence type="ECO:0000313" key="3">
    <source>
        <dbReference type="EMBL" id="KSV18667.1"/>
    </source>
</evidence>
<protein>
    <submittedName>
        <fullName evidence="2 3">PBS lyase</fullName>
    </submittedName>
</protein>
<reference evidence="3 4" key="1">
    <citation type="journal article" date="2015" name="Sci. Rep.">
        <title>A comparative genomics and reductive dehalogenase gene transcription study of two chloroethene-respiring bacteria, Dehalococcoides mccartyi strains MB and 11a.</title>
        <authorList>
            <person name="Low A."/>
            <person name="Shen Z."/>
            <person name="Cheng D."/>
            <person name="Rogers M.J."/>
            <person name="Lee P.K."/>
            <person name="He J."/>
        </authorList>
    </citation>
    <scope>NUCLEOTIDE SEQUENCE [LARGE SCALE GENOMIC DNA]</scope>
    <source>
        <strain evidence="3 4">MB</strain>
    </source>
</reference>
<dbReference type="PATRIC" id="fig|61435.5.peg.295"/>
<dbReference type="Proteomes" id="UP000053577">
    <property type="component" value="Unassembled WGS sequence"/>
</dbReference>
<dbReference type="AlphaFoldDB" id="A0A0V8M4G9"/>
<dbReference type="PROSITE" id="PS50077">
    <property type="entry name" value="HEAT_REPEAT"/>
    <property type="match status" value="1"/>
</dbReference>
<dbReference type="GO" id="GO:0016491">
    <property type="term" value="F:oxidoreductase activity"/>
    <property type="evidence" value="ECO:0007669"/>
    <property type="project" value="TreeGrafter"/>
</dbReference>
<dbReference type="Proteomes" id="UP000218257">
    <property type="component" value="Chromosome"/>
</dbReference>
<dbReference type="PANTHER" id="PTHR12697:SF5">
    <property type="entry name" value="DEOXYHYPUSINE HYDROXYLASE"/>
    <property type="match status" value="1"/>
</dbReference>
<dbReference type="InterPro" id="IPR016024">
    <property type="entry name" value="ARM-type_fold"/>
</dbReference>
<gene>
    <name evidence="3" type="ORF">DA01_01450</name>
    <name evidence="2" type="ORF">DEHALATV1_0411</name>
</gene>
<dbReference type="EMBL" id="AP017649">
    <property type="protein sequence ID" value="BAZ97039.1"/>
    <property type="molecule type" value="Genomic_DNA"/>
</dbReference>
<name>A0A0V8M4G9_9CHLR</name>
<evidence type="ECO:0000256" key="1">
    <source>
        <dbReference type="ARBA" id="ARBA00045876"/>
    </source>
</evidence>
<evidence type="ECO:0000313" key="5">
    <source>
        <dbReference type="Proteomes" id="UP000218257"/>
    </source>
</evidence>
<dbReference type="SUPFAM" id="SSF48371">
    <property type="entry name" value="ARM repeat"/>
    <property type="match status" value="1"/>
</dbReference>
<dbReference type="PANTHER" id="PTHR12697">
    <property type="entry name" value="PBS LYASE HEAT-LIKE PROTEIN"/>
    <property type="match status" value="1"/>
</dbReference>
<dbReference type="OrthoDB" id="151345at2"/>
<evidence type="ECO:0000313" key="4">
    <source>
        <dbReference type="Proteomes" id="UP000053577"/>
    </source>
</evidence>
<comment type="function">
    <text evidence="1">Catalyzes the hydroxylation of the N(6)-(4-aminobutyl)-L-lysine intermediate produced by deoxyhypusine synthase/DHPS on a critical lysine of the eukaryotic translation initiation factor 5A/eIF-5A. This is the second step of the post-translational modification of that lysine into an unusual amino acid residue named hypusine. Hypusination is unique to mature eIF-5A factor and is essential for its function.</text>
</comment>
<dbReference type="RefSeq" id="WP_010936301.1">
    <property type="nucleotide sequence ID" value="NZ_AP017649.1"/>
</dbReference>
<dbReference type="InterPro" id="IPR011989">
    <property type="entry name" value="ARM-like"/>
</dbReference>
<keyword evidence="3" id="KW-0456">Lyase</keyword>
<dbReference type="Pfam" id="PF13646">
    <property type="entry name" value="HEAT_2"/>
    <property type="match status" value="2"/>
</dbReference>
<dbReference type="EMBL" id="JGYD01000010">
    <property type="protein sequence ID" value="KSV18667.1"/>
    <property type="molecule type" value="Genomic_DNA"/>
</dbReference>
<reference evidence="2 5" key="2">
    <citation type="journal article" date="2017" name="Sci. Rep.">
        <title>Isolation and genomic characterization of a Dehalococcoides strain suggests genomic rearrangement during culture.</title>
        <authorList>
            <person name="Yohda M."/>
            <person name="Ikegami K."/>
            <person name="Aita Y."/>
            <person name="Kitajima M."/>
            <person name="Takechi A."/>
            <person name="Iwamoto M."/>
            <person name="Fukuda T."/>
            <person name="Tamura N."/>
            <person name="Shibasaki J."/>
            <person name="Koike S."/>
            <person name="Komatsu D."/>
            <person name="Miyagi S."/>
            <person name="Nishimura M."/>
            <person name="Uchino Y."/>
            <person name="Shiroma A."/>
            <person name="Shimoji M."/>
            <person name="Tamotsu H."/>
            <person name="Ashimine N."/>
            <person name="Shinzato M."/>
            <person name="Ohki S."/>
            <person name="Nakano K."/>
            <person name="Teruya K."/>
            <person name="Satou K."/>
            <person name="Hirano T."/>
            <person name="Yagi O."/>
        </authorList>
    </citation>
    <scope>NUCLEOTIDE SEQUENCE [LARGE SCALE GENOMIC DNA]</scope>
    <source>
        <strain evidence="2 5">UCH-ATV1</strain>
    </source>
</reference>